<evidence type="ECO:0000256" key="5">
    <source>
        <dbReference type="ARBA" id="ARBA00022553"/>
    </source>
</evidence>
<feature type="domain" description="C2H2-type" evidence="19">
    <location>
        <begin position="1162"/>
        <end position="1190"/>
    </location>
</feature>
<accession>A0ABD0W8I1</accession>
<feature type="region of interest" description="Disordered" evidence="18">
    <location>
        <begin position="1112"/>
        <end position="1156"/>
    </location>
</feature>
<evidence type="ECO:0000256" key="4">
    <source>
        <dbReference type="ARBA" id="ARBA00022499"/>
    </source>
</evidence>
<feature type="region of interest" description="Disordered" evidence="18">
    <location>
        <begin position="399"/>
        <end position="433"/>
    </location>
</feature>
<evidence type="ECO:0000256" key="7">
    <source>
        <dbReference type="ARBA" id="ARBA00022737"/>
    </source>
</evidence>
<feature type="compositionally biased region" description="Low complexity" evidence="18">
    <location>
        <begin position="455"/>
        <end position="475"/>
    </location>
</feature>
<organism evidence="20 21">
    <name type="scientific">Umbra pygmaea</name>
    <name type="common">Eastern mudminnow</name>
    <dbReference type="NCBI Taxonomy" id="75934"/>
    <lineage>
        <taxon>Eukaryota</taxon>
        <taxon>Metazoa</taxon>
        <taxon>Chordata</taxon>
        <taxon>Craniata</taxon>
        <taxon>Vertebrata</taxon>
        <taxon>Euteleostomi</taxon>
        <taxon>Actinopterygii</taxon>
        <taxon>Neopterygii</taxon>
        <taxon>Teleostei</taxon>
        <taxon>Protacanthopterygii</taxon>
        <taxon>Esociformes</taxon>
        <taxon>Umbridae</taxon>
        <taxon>Umbra</taxon>
    </lineage>
</organism>
<evidence type="ECO:0000256" key="16">
    <source>
        <dbReference type="ARBA" id="ARBA00068631"/>
    </source>
</evidence>
<dbReference type="PROSITE" id="PS00028">
    <property type="entry name" value="ZINC_FINGER_C2H2_1"/>
    <property type="match status" value="9"/>
</dbReference>
<feature type="compositionally biased region" description="Basic and acidic residues" evidence="18">
    <location>
        <begin position="403"/>
        <end position="416"/>
    </location>
</feature>
<dbReference type="SMART" id="SM00355">
    <property type="entry name" value="ZnF_C2H2"/>
    <property type="match status" value="15"/>
</dbReference>
<feature type="region of interest" description="Disordered" evidence="18">
    <location>
        <begin position="109"/>
        <end position="143"/>
    </location>
</feature>
<dbReference type="PANTHER" id="PTHR47222">
    <property type="entry name" value="ZINC FINGER PROTEIN 532-RELATED"/>
    <property type="match status" value="1"/>
</dbReference>
<dbReference type="GO" id="GO:0008270">
    <property type="term" value="F:zinc ion binding"/>
    <property type="evidence" value="ECO:0007669"/>
    <property type="project" value="UniProtKB-KW"/>
</dbReference>
<dbReference type="Proteomes" id="UP001557470">
    <property type="component" value="Unassembled WGS sequence"/>
</dbReference>
<reference evidence="20 21" key="1">
    <citation type="submission" date="2024-06" db="EMBL/GenBank/DDBJ databases">
        <authorList>
            <person name="Pan Q."/>
            <person name="Wen M."/>
            <person name="Jouanno E."/>
            <person name="Zahm M."/>
            <person name="Klopp C."/>
            <person name="Cabau C."/>
            <person name="Louis A."/>
            <person name="Berthelot C."/>
            <person name="Parey E."/>
            <person name="Roest Crollius H."/>
            <person name="Montfort J."/>
            <person name="Robinson-Rechavi M."/>
            <person name="Bouchez O."/>
            <person name="Lampietro C."/>
            <person name="Lopez Roques C."/>
            <person name="Donnadieu C."/>
            <person name="Postlethwait J."/>
            <person name="Bobe J."/>
            <person name="Verreycken H."/>
            <person name="Guiguen Y."/>
        </authorList>
    </citation>
    <scope>NUCLEOTIDE SEQUENCE [LARGE SCALE GENOMIC DNA]</scope>
    <source>
        <strain evidence="20">Up_M1</strain>
        <tissue evidence="20">Testis</tissue>
    </source>
</reference>
<sequence length="1435" mass="156636">MPTLCYRAGDSCLGCLMEAETRGYSQAARNFSKHSPTMMMGHRAQWLVYQAELATSLQAERDSIVAAVETGWLQITGFLQHHIEIMGDMKTPDFDDLLAAFDIPDMVDPKSAIESGHEEPNDGQLKQPSIPHEDEEQMPSGAPDIGVSVIVKNVLKMDANGDTQNPGPEKDVQAQPTTIQKHSRFHNGFLSSKTIKTLETHHRLAISSNSHTTLNHFSPISSAEEFDDDDKIEVDNPLDMIKQSSQPCFRTNPGTLLPASNKPQEQQAQDAILAEPHSTTKPGTNIASDRSKVVKNNNGTLATDSTNLYDSKPRKCEEEKAKEATGSQECMVKEAGGPCLKSLSTSHSHAKQAKSSAKLSSCIAAIAALSAKKATTADSWNSAVVECLSATQKDSLTTIATKQESKESTKDVRQRESPSVPLVEKPPDPESPSVLEVAKKLLSKRPEIPCSPATSEGSSRGSCSPSYHSASSPSTPVIPKVRIKTIKTSSGQIKRTVTRVLPQQPYSDIDIESVKRGDSVPVSSASSMVSSLLSSSNSNSILSSSQTNSLPNTGGPAVEIAKQMTIKPVATAFLPVSAVKTARSQVINLKLANNTTVKATVIPAASVQSASNAILKAANAIHQQQQTIMVPASSLANAKLTVPKTVHLTNLNLLPQTKNTSLSELHQVLSSSKPLGQQSVKQALQASQTQKKGVSRVQVLASSQSSVVDAFNKVLSSINPVPVYVPNLSPPSAACISLPSRGYRCLECGDSFALERSLTQHYDRRSVRIEVTCNHCAKNLVFYNKCSLLSHARGHKDKGVVMQCSHLILKPIPADQMITTSPPLSSTSITTTTSTTTTIGFTHSSTNHQPMKGVGTQAAVICAPSNTPPIAAMPLDEDASRLCRTSLKCLECSEMFQDENSLAIHYQQSSESSRQKTCTICQMLLPNVCSFASHQRIHQHKSPYICPECGASCRSVHFQSHVTRNCLHYTRRVGYRCVHCSVIYADVATLKTHIQGSHCEIFYKCPICPMAFKSAPGTQSHGYTQHPGVKIGEPKLIYKCSMCDTVFTQQTLLQSHFDQHIANHKVSVFKCPDCSMHYAQKQLMLDHIKAMHGTLKTIEGPPNLGINLPLSTKPTNPMSSSPNTNISNSINGLDREDKKTPSTPLKKAQKTHISEKPPAPGWTCVDCDRLFTQREVFVAHMRREHGKQLKKHPCRQCDKSFSSSHSLCRHNRIKHKGLRKAYSCPHCPDHNQTFTKRLMLDKHIQLMHSNIKDFEGKAASDPPNTEKIPPDKALSPKRKHHDDEGPPGPCSTGSTPTQPLKKLKVNVFKVHKCAVCSFTTEDLITFHDHIPQHKSNGSSFQCRECGLCYTSPHSLARHLFIVHKQKEPRELARRNGTTAADENQLVPGSGHGLDDGMPETKCKVCGKMFETNGSLNTHMRTHGMAFIKSKRLNAT</sequence>
<evidence type="ECO:0000256" key="13">
    <source>
        <dbReference type="ARBA" id="ARBA00023125"/>
    </source>
</evidence>
<feature type="domain" description="C2H2-type" evidence="19">
    <location>
        <begin position="1038"/>
        <end position="1065"/>
    </location>
</feature>
<evidence type="ECO:0000256" key="2">
    <source>
        <dbReference type="ARBA" id="ARBA00004123"/>
    </source>
</evidence>
<dbReference type="Pfam" id="PF25412">
    <property type="entry name" value="zf-C2H2_ZNF592"/>
    <property type="match status" value="1"/>
</dbReference>
<feature type="domain" description="C2H2-type" evidence="19">
    <location>
        <begin position="1400"/>
        <end position="1422"/>
    </location>
</feature>
<keyword evidence="9" id="KW-0862">Zinc</keyword>
<feature type="domain" description="C2H2-type" evidence="19">
    <location>
        <begin position="1069"/>
        <end position="1097"/>
    </location>
</feature>
<keyword evidence="12" id="KW-0805">Transcription regulation</keyword>
<proteinExistence type="inferred from homology"/>
<dbReference type="EMBL" id="JAGEUA010000009">
    <property type="protein sequence ID" value="KAL0965903.1"/>
    <property type="molecule type" value="Genomic_DNA"/>
</dbReference>
<dbReference type="Pfam" id="PF16622">
    <property type="entry name" value="zf-C2H2_11"/>
    <property type="match status" value="1"/>
</dbReference>
<dbReference type="GO" id="GO:0003677">
    <property type="term" value="F:DNA binding"/>
    <property type="evidence" value="ECO:0007669"/>
    <property type="project" value="UniProtKB-KW"/>
</dbReference>
<evidence type="ECO:0000256" key="8">
    <source>
        <dbReference type="ARBA" id="ARBA00022771"/>
    </source>
</evidence>
<comment type="similarity">
    <text evidence="3">Belongs to the krueppel C2H2-type zinc-finger protein family.</text>
</comment>
<dbReference type="PROSITE" id="PS50157">
    <property type="entry name" value="ZINC_FINGER_C2H2_2"/>
    <property type="match status" value="8"/>
</dbReference>
<comment type="subcellular location">
    <subcellularLocation>
        <location evidence="2">Nucleus</location>
    </subcellularLocation>
</comment>
<comment type="function">
    <text evidence="1">May be involved in transcriptional regulation.</text>
</comment>
<evidence type="ECO:0000313" key="21">
    <source>
        <dbReference type="Proteomes" id="UP001557470"/>
    </source>
</evidence>
<evidence type="ECO:0000256" key="17">
    <source>
        <dbReference type="PROSITE-ProRule" id="PRU00042"/>
    </source>
</evidence>
<evidence type="ECO:0000313" key="20">
    <source>
        <dbReference type="EMBL" id="KAL0965903.1"/>
    </source>
</evidence>
<dbReference type="GO" id="GO:0005634">
    <property type="term" value="C:nucleus"/>
    <property type="evidence" value="ECO:0007669"/>
    <property type="project" value="UniProtKB-SubCell"/>
</dbReference>
<evidence type="ECO:0000256" key="6">
    <source>
        <dbReference type="ARBA" id="ARBA00022723"/>
    </source>
</evidence>
<dbReference type="Pfam" id="PF00096">
    <property type="entry name" value="zf-C2H2"/>
    <property type="match status" value="2"/>
</dbReference>
<gene>
    <name evidence="20" type="ORF">UPYG_G00287550</name>
</gene>
<evidence type="ECO:0000256" key="1">
    <source>
        <dbReference type="ARBA" id="ARBA00003767"/>
    </source>
</evidence>
<dbReference type="InterPro" id="IPR045914">
    <property type="entry name" value="Zn532-like"/>
</dbReference>
<feature type="domain" description="C2H2-type" evidence="19">
    <location>
        <begin position="743"/>
        <end position="761"/>
    </location>
</feature>
<feature type="region of interest" description="Disordered" evidence="18">
    <location>
        <begin position="446"/>
        <end position="480"/>
    </location>
</feature>
<dbReference type="Gene3D" id="3.30.160.60">
    <property type="entry name" value="Classic Zinc Finger"/>
    <property type="match status" value="6"/>
</dbReference>
<keyword evidence="5" id="KW-0597">Phosphoprotein</keyword>
<keyword evidence="10" id="KW-0832">Ubl conjugation</keyword>
<feature type="domain" description="C2H2-type" evidence="19">
    <location>
        <begin position="1192"/>
        <end position="1220"/>
    </location>
</feature>
<name>A0ABD0W8I1_UMBPY</name>
<evidence type="ECO:0000256" key="15">
    <source>
        <dbReference type="ARBA" id="ARBA00023242"/>
    </source>
</evidence>
<dbReference type="FunFam" id="3.30.160.60:FF:000446">
    <property type="entry name" value="Zinc finger protein"/>
    <property type="match status" value="1"/>
</dbReference>
<keyword evidence="14" id="KW-0804">Transcription</keyword>
<comment type="caution">
    <text evidence="20">The sequence shown here is derived from an EMBL/GenBank/DDBJ whole genome shotgun (WGS) entry which is preliminary data.</text>
</comment>
<keyword evidence="13" id="KW-0238">DNA-binding</keyword>
<dbReference type="InterPro" id="IPR036236">
    <property type="entry name" value="Znf_C2H2_sf"/>
</dbReference>
<protein>
    <recommendedName>
        <fullName evidence="16">Zinc finger protein 532</fullName>
    </recommendedName>
</protein>
<dbReference type="PANTHER" id="PTHR47222:SF3">
    <property type="entry name" value="ZINC FINGER PROTEIN 532"/>
    <property type="match status" value="1"/>
</dbReference>
<evidence type="ECO:0000256" key="18">
    <source>
        <dbReference type="SAM" id="MobiDB-lite"/>
    </source>
</evidence>
<evidence type="ECO:0000256" key="10">
    <source>
        <dbReference type="ARBA" id="ARBA00022843"/>
    </source>
</evidence>
<evidence type="ECO:0000259" key="19">
    <source>
        <dbReference type="PROSITE" id="PS50157"/>
    </source>
</evidence>
<dbReference type="FunFam" id="3.30.160.60:FF:001446">
    <property type="entry name" value="Zinc finger protein 532"/>
    <property type="match status" value="1"/>
</dbReference>
<dbReference type="InterPro" id="IPR057356">
    <property type="entry name" value="Znf-C2H2_ZNF592"/>
</dbReference>
<feature type="domain" description="C2H2-type" evidence="19">
    <location>
        <begin position="1340"/>
        <end position="1368"/>
    </location>
</feature>
<dbReference type="SUPFAM" id="SSF57667">
    <property type="entry name" value="beta-beta-alpha zinc fingers"/>
    <property type="match status" value="2"/>
</dbReference>
<evidence type="ECO:0000256" key="9">
    <source>
        <dbReference type="ARBA" id="ARBA00022833"/>
    </source>
</evidence>
<keyword evidence="15" id="KW-0539">Nucleus</keyword>
<evidence type="ECO:0000256" key="11">
    <source>
        <dbReference type="ARBA" id="ARBA00022990"/>
    </source>
</evidence>
<keyword evidence="21" id="KW-1185">Reference proteome</keyword>
<evidence type="ECO:0000256" key="12">
    <source>
        <dbReference type="ARBA" id="ARBA00023015"/>
    </source>
</evidence>
<keyword evidence="4" id="KW-1017">Isopeptide bond</keyword>
<dbReference type="InterPro" id="IPR041697">
    <property type="entry name" value="Znf-C2H2_11"/>
</dbReference>
<feature type="region of interest" description="Disordered" evidence="18">
    <location>
        <begin position="1255"/>
        <end position="1297"/>
    </location>
</feature>
<feature type="domain" description="C2H2-type" evidence="19">
    <location>
        <begin position="1003"/>
        <end position="1031"/>
    </location>
</feature>
<evidence type="ECO:0000256" key="3">
    <source>
        <dbReference type="ARBA" id="ARBA00006991"/>
    </source>
</evidence>
<dbReference type="InterPro" id="IPR013087">
    <property type="entry name" value="Znf_C2H2_type"/>
</dbReference>
<feature type="compositionally biased region" description="Low complexity" evidence="18">
    <location>
        <begin position="1112"/>
        <end position="1131"/>
    </location>
</feature>
<dbReference type="FunFam" id="3.30.160.60:FF:000797">
    <property type="entry name" value="zinc finger protein 592 isoform X1"/>
    <property type="match status" value="1"/>
</dbReference>
<keyword evidence="11" id="KW-0007">Acetylation</keyword>
<keyword evidence="7" id="KW-0677">Repeat</keyword>
<keyword evidence="8 17" id="KW-0863">Zinc-finger</keyword>
<evidence type="ECO:0000256" key="14">
    <source>
        <dbReference type="ARBA" id="ARBA00023163"/>
    </source>
</evidence>
<keyword evidence="6" id="KW-0479">Metal-binding</keyword>